<keyword evidence="2" id="KW-1185">Reference proteome</keyword>
<organism evidence="1 2">
    <name type="scientific">Pleurodeles waltl</name>
    <name type="common">Iberian ribbed newt</name>
    <dbReference type="NCBI Taxonomy" id="8319"/>
    <lineage>
        <taxon>Eukaryota</taxon>
        <taxon>Metazoa</taxon>
        <taxon>Chordata</taxon>
        <taxon>Craniata</taxon>
        <taxon>Vertebrata</taxon>
        <taxon>Euteleostomi</taxon>
        <taxon>Amphibia</taxon>
        <taxon>Batrachia</taxon>
        <taxon>Caudata</taxon>
        <taxon>Salamandroidea</taxon>
        <taxon>Salamandridae</taxon>
        <taxon>Pleurodelinae</taxon>
        <taxon>Pleurodeles</taxon>
    </lineage>
</organism>
<evidence type="ECO:0000313" key="2">
    <source>
        <dbReference type="Proteomes" id="UP001066276"/>
    </source>
</evidence>
<name>A0AAV7SQ42_PLEWA</name>
<accession>A0AAV7SQ42</accession>
<dbReference type="AlphaFoldDB" id="A0AAV7SQ42"/>
<comment type="caution">
    <text evidence="1">The sequence shown here is derived from an EMBL/GenBank/DDBJ whole genome shotgun (WGS) entry which is preliminary data.</text>
</comment>
<proteinExistence type="predicted"/>
<dbReference type="EMBL" id="JANPWB010000008">
    <property type="protein sequence ID" value="KAJ1166231.1"/>
    <property type="molecule type" value="Genomic_DNA"/>
</dbReference>
<sequence>MQPQLQPPQVQRLNPDVPILETDTHLMVPTEQVYGRPKLTQIEPTPPLLTQVQPQMIPRYTLVAGPQSDMTPVMSQNMGVSLPQVLGNRQTPDDISLPITVGPPVPLYAQVKPSVCDQGAMTQDMTRGGLVGSSPGTTPVKPTFERSRSLLDFSLIGAPLEAMRQTGSRLLTLQISSANVPQTPLVQAGNILLQGLTAQQRTDWLDKFNTPQTTPVAAGRAEGEVYLNQMRLCMEANELVEGGMGVNRLESYTEAELRYLRPKITREVSRVHQRLANLADMYGADLENTKHLKRSYRLDFEPKDFEHMRTAGMKAHLKEYTAKCTGLGSLTEVGRQMGKEKRQEEE</sequence>
<protein>
    <submittedName>
        <fullName evidence="1">Uncharacterized protein</fullName>
    </submittedName>
</protein>
<dbReference type="Proteomes" id="UP001066276">
    <property type="component" value="Chromosome 4_2"/>
</dbReference>
<gene>
    <name evidence="1" type="ORF">NDU88_006639</name>
</gene>
<evidence type="ECO:0000313" key="1">
    <source>
        <dbReference type="EMBL" id="KAJ1166231.1"/>
    </source>
</evidence>
<reference evidence="1" key="1">
    <citation type="journal article" date="2022" name="bioRxiv">
        <title>Sequencing and chromosome-scale assembly of the giantPleurodeles waltlgenome.</title>
        <authorList>
            <person name="Brown T."/>
            <person name="Elewa A."/>
            <person name="Iarovenko S."/>
            <person name="Subramanian E."/>
            <person name="Araus A.J."/>
            <person name="Petzold A."/>
            <person name="Susuki M."/>
            <person name="Suzuki K.-i.T."/>
            <person name="Hayashi T."/>
            <person name="Toyoda A."/>
            <person name="Oliveira C."/>
            <person name="Osipova E."/>
            <person name="Leigh N.D."/>
            <person name="Simon A."/>
            <person name="Yun M.H."/>
        </authorList>
    </citation>
    <scope>NUCLEOTIDE SEQUENCE</scope>
    <source>
        <strain evidence="1">20211129_DDA</strain>
        <tissue evidence="1">Liver</tissue>
    </source>
</reference>